<dbReference type="GO" id="GO:0005789">
    <property type="term" value="C:endoplasmic reticulum membrane"/>
    <property type="evidence" value="ECO:0007669"/>
    <property type="project" value="UniProtKB-SubCell"/>
</dbReference>
<evidence type="ECO:0000256" key="15">
    <source>
        <dbReference type="SAM" id="SignalP"/>
    </source>
</evidence>
<dbReference type="Proteomes" id="UP000694542">
    <property type="component" value="Chromosome 25"/>
</dbReference>
<keyword evidence="8 14" id="KW-1133">Transmembrane helix</keyword>
<evidence type="ECO:0000256" key="12">
    <source>
        <dbReference type="ARBA" id="ARBA00040663"/>
    </source>
</evidence>
<evidence type="ECO:0000256" key="2">
    <source>
        <dbReference type="ARBA" id="ARBA00008573"/>
    </source>
</evidence>
<keyword evidence="15" id="KW-0732">Signal</keyword>
<comment type="similarity">
    <text evidence="2">Belongs to the DP1 family.</text>
</comment>
<reference evidence="16" key="1">
    <citation type="submission" date="2018-10" db="EMBL/GenBank/DDBJ databases">
        <title>De novo assembly of a Great Dane genome.</title>
        <authorList>
            <person name="Kidd J.M."/>
            <person name="Pendleton A.L."/>
            <person name="Shen F."/>
            <person name="Emery S."/>
        </authorList>
    </citation>
    <scope>NUCLEOTIDE SEQUENCE [LARGE SCALE GENOMIC DNA]</scope>
    <source>
        <strain evidence="16">Great Dane</strain>
    </source>
</reference>
<evidence type="ECO:0000256" key="13">
    <source>
        <dbReference type="SAM" id="MobiDB-lite"/>
    </source>
</evidence>
<evidence type="ECO:0000256" key="1">
    <source>
        <dbReference type="ARBA" id="ARBA00004477"/>
    </source>
</evidence>
<proteinExistence type="inferred from homology"/>
<evidence type="ECO:0000256" key="10">
    <source>
        <dbReference type="ARBA" id="ARBA00023306"/>
    </source>
</evidence>
<evidence type="ECO:0000256" key="8">
    <source>
        <dbReference type="ARBA" id="ARBA00022989"/>
    </source>
</evidence>
<evidence type="ECO:0000256" key="9">
    <source>
        <dbReference type="ARBA" id="ARBA00023136"/>
    </source>
</evidence>
<dbReference type="AlphaFoldDB" id="A0A8C0TPK5"/>
<evidence type="ECO:0000256" key="6">
    <source>
        <dbReference type="ARBA" id="ARBA00022776"/>
    </source>
</evidence>
<dbReference type="Pfam" id="PF03134">
    <property type="entry name" value="TB2_DP1_HVA22"/>
    <property type="match status" value="1"/>
</dbReference>
<evidence type="ECO:0000256" key="7">
    <source>
        <dbReference type="ARBA" id="ARBA00022824"/>
    </source>
</evidence>
<dbReference type="GO" id="GO:0005874">
    <property type="term" value="C:microtubule"/>
    <property type="evidence" value="ECO:0007669"/>
    <property type="project" value="UniProtKB-KW"/>
</dbReference>
<evidence type="ECO:0000256" key="5">
    <source>
        <dbReference type="ARBA" id="ARBA00022701"/>
    </source>
</evidence>
<comment type="subcellular location">
    <subcellularLocation>
        <location evidence="1">Endoplasmic reticulum membrane</location>
        <topology evidence="1">Multi-pass membrane protein</topology>
    </subcellularLocation>
</comment>
<feature type="signal peptide" evidence="15">
    <location>
        <begin position="1"/>
        <end position="22"/>
    </location>
</feature>
<evidence type="ECO:0000256" key="14">
    <source>
        <dbReference type="SAM" id="Phobius"/>
    </source>
</evidence>
<organism evidence="16 17">
    <name type="scientific">Canis lupus familiaris</name>
    <name type="common">Dog</name>
    <name type="synonym">Canis familiaris</name>
    <dbReference type="NCBI Taxonomy" id="9615"/>
    <lineage>
        <taxon>Eukaryota</taxon>
        <taxon>Metazoa</taxon>
        <taxon>Chordata</taxon>
        <taxon>Craniata</taxon>
        <taxon>Vertebrata</taxon>
        <taxon>Euteleostomi</taxon>
        <taxon>Mammalia</taxon>
        <taxon>Eutheria</taxon>
        <taxon>Laurasiatheria</taxon>
        <taxon>Carnivora</taxon>
        <taxon>Caniformia</taxon>
        <taxon>Canidae</taxon>
        <taxon>Canis</taxon>
    </lineage>
</organism>
<keyword evidence="10" id="KW-0131">Cell cycle</keyword>
<reference evidence="16" key="2">
    <citation type="submission" date="2025-08" db="UniProtKB">
        <authorList>
            <consortium name="Ensembl"/>
        </authorList>
    </citation>
    <scope>IDENTIFICATION</scope>
</reference>
<evidence type="ECO:0000313" key="17">
    <source>
        <dbReference type="Proteomes" id="UP000694542"/>
    </source>
</evidence>
<evidence type="ECO:0000256" key="11">
    <source>
        <dbReference type="ARBA" id="ARBA00037282"/>
    </source>
</evidence>
<feature type="transmembrane region" description="Helical" evidence="14">
    <location>
        <begin position="38"/>
        <end position="59"/>
    </location>
</feature>
<protein>
    <recommendedName>
        <fullName evidence="12">Receptor expression-enhancing protein 4</fullName>
    </recommendedName>
</protein>
<feature type="region of interest" description="Disordered" evidence="13">
    <location>
        <begin position="187"/>
        <end position="221"/>
    </location>
</feature>
<dbReference type="InterPro" id="IPR004345">
    <property type="entry name" value="TB2_DP1_HVA22"/>
</dbReference>
<evidence type="ECO:0000256" key="4">
    <source>
        <dbReference type="ARBA" id="ARBA00022692"/>
    </source>
</evidence>
<keyword evidence="3" id="KW-0132">Cell division</keyword>
<sequence length="426" mass="47616">MVSWMICRLVVLVFGMLYPAYASYKAVKTKNIREYVRWMMYWIVFALFMAVETFTDIFISWFPFYYEIKMAFVLWLLSPYTKGASLLYRKFVHPSLSRHEKEIDTCIVQAKERSYETMLSFGKRGLNIAASAAVQAATKSQGALAGRLRSFSMQDLRSIPDAPAPAYQDPLYLEDQVPLRRRPIGYRAGGLQDSDTEDECWSDTEAVPQPPARPREKPLNRSQSLRVVKRKPPVREVSGQEGVREAGCPGTLAYTSSRCICSLPSGYLALPEGSDKEKDHFFRHEWLGSAEPGRVLRLALWGTRDCLEGATGCTSDLPTPAAQAVSSWLLLSVRGWGGAQGYTCDVPKQAGPMILFIAFLILIPSWVCGTRALPRPLQVKPKVHPAVFIPSCPSKYLTASSKAPCVYMCVCVCAHVHVFPGCVLCW</sequence>
<keyword evidence="6" id="KW-0498">Mitosis</keyword>
<dbReference type="OrthoDB" id="434647at2759"/>
<accession>A0A8C0TPK5</accession>
<keyword evidence="5" id="KW-0493">Microtubule</keyword>
<evidence type="ECO:0000256" key="3">
    <source>
        <dbReference type="ARBA" id="ARBA00022618"/>
    </source>
</evidence>
<dbReference type="PANTHER" id="PTHR12300:SF36">
    <property type="entry name" value="RECEPTOR EXPRESSION-ENHANCING PROTEIN 4"/>
    <property type="match status" value="1"/>
</dbReference>
<keyword evidence="4 14" id="KW-0812">Transmembrane</keyword>
<dbReference type="Ensembl" id="ENSCAFT00040043315.1">
    <property type="protein sequence ID" value="ENSCAFP00040037787.1"/>
    <property type="gene ID" value="ENSCAFG00040023302.1"/>
</dbReference>
<dbReference type="PANTHER" id="PTHR12300">
    <property type="entry name" value="HVA22-LIKE PROTEINS"/>
    <property type="match status" value="1"/>
</dbReference>
<name>A0A8C0TPK5_CANLF</name>
<evidence type="ECO:0000313" key="16">
    <source>
        <dbReference type="Ensembl" id="ENSCAFP00040037787.1"/>
    </source>
</evidence>
<dbReference type="GO" id="GO:0051301">
    <property type="term" value="P:cell division"/>
    <property type="evidence" value="ECO:0007669"/>
    <property type="project" value="UniProtKB-KW"/>
</dbReference>
<comment type="function">
    <text evidence="11">Microtubule-binding protein required to ensure proper cell division and nuclear envelope reassembly by sequestering the endoplasmic reticulum away from chromosomes during mitosis. Probably acts by clearing the endoplasmic reticulum membrane from metaphase chromosomes.</text>
</comment>
<gene>
    <name evidence="16" type="primary">REEP4</name>
</gene>
<keyword evidence="7" id="KW-0256">Endoplasmic reticulum</keyword>
<feature type="chain" id="PRO_5034086413" description="Receptor expression-enhancing protein 4" evidence="15">
    <location>
        <begin position="23"/>
        <end position="426"/>
    </location>
</feature>
<keyword evidence="9 14" id="KW-0472">Membrane</keyword>